<dbReference type="EMBL" id="MU394290">
    <property type="protein sequence ID" value="KAI6090555.1"/>
    <property type="molecule type" value="Genomic_DNA"/>
</dbReference>
<evidence type="ECO:0000313" key="1">
    <source>
        <dbReference type="EMBL" id="KAI6090555.1"/>
    </source>
</evidence>
<accession>A0ACC0DCU8</accession>
<sequence>MLIPPLLRDVAFYAVALLANYLMIRTGYRLLLHPLKNYPGPQLAKISDTYNTYHSARKSLHLATRQAHLEYGPVIRLGPNKLVFNTVQALHDIYDNDRVDKARTYLVSLFTPYPNIFNVIDKDRHRIKRKLIGRLLSESSMRKFEPIMMEQVDIFVQQLFSLSRGSAPINMSDRSKYIGADIVGHLAFGYDLKLQTDPTHQYIAKELKTGNHRLNVYMQSPSLAMLRLEPIAQLINLIRKKSYLRLLQEMIKSRLKEEKHAKYDLYSHLADHIDSTDGESLALSEIWSEALFFFPAGGETLTTGIAALFFYLSRSPTSYERLKTEIRSAFTSGAEIKGGPQLAGCLYLRACIDEALRMSPPVPGTLWREQSLGDKSSDPLVIDGQVVPRGVIFGVNIYALHHNEEYFPDPFAFRPERWLASETPAAQRKVMNSAFAAFQVGPRGCAGKAMAYLEFGLVVAKTLWYFDLELAPGELAKVGVRVPSSGYPAGDGRREEYQLHDVFTTDHDGPYLTVRPREEVSKDLETHG</sequence>
<dbReference type="Proteomes" id="UP001497680">
    <property type="component" value="Unassembled WGS sequence"/>
</dbReference>
<keyword evidence="2" id="KW-1185">Reference proteome</keyword>
<protein>
    <submittedName>
        <fullName evidence="1">Cytochrome P450</fullName>
    </submittedName>
</protein>
<name>A0ACC0DCU8_9PEZI</name>
<evidence type="ECO:0000313" key="2">
    <source>
        <dbReference type="Proteomes" id="UP001497680"/>
    </source>
</evidence>
<proteinExistence type="predicted"/>
<gene>
    <name evidence="1" type="ORF">F4821DRAFT_274728</name>
</gene>
<organism evidence="1 2">
    <name type="scientific">Hypoxylon rubiginosum</name>
    <dbReference type="NCBI Taxonomy" id="110542"/>
    <lineage>
        <taxon>Eukaryota</taxon>
        <taxon>Fungi</taxon>
        <taxon>Dikarya</taxon>
        <taxon>Ascomycota</taxon>
        <taxon>Pezizomycotina</taxon>
        <taxon>Sordariomycetes</taxon>
        <taxon>Xylariomycetidae</taxon>
        <taxon>Xylariales</taxon>
        <taxon>Hypoxylaceae</taxon>
        <taxon>Hypoxylon</taxon>
    </lineage>
</organism>
<comment type="caution">
    <text evidence="1">The sequence shown here is derived from an EMBL/GenBank/DDBJ whole genome shotgun (WGS) entry which is preliminary data.</text>
</comment>
<reference evidence="1 2" key="1">
    <citation type="journal article" date="2022" name="New Phytol.">
        <title>Ecological generalism drives hyperdiversity of secondary metabolite gene clusters in xylarialean endophytes.</title>
        <authorList>
            <person name="Franco M.E.E."/>
            <person name="Wisecaver J.H."/>
            <person name="Arnold A.E."/>
            <person name="Ju Y.M."/>
            <person name="Slot J.C."/>
            <person name="Ahrendt S."/>
            <person name="Moore L.P."/>
            <person name="Eastman K.E."/>
            <person name="Scott K."/>
            <person name="Konkel Z."/>
            <person name="Mondo S.J."/>
            <person name="Kuo A."/>
            <person name="Hayes R.D."/>
            <person name="Haridas S."/>
            <person name="Andreopoulos B."/>
            <person name="Riley R."/>
            <person name="LaButti K."/>
            <person name="Pangilinan J."/>
            <person name="Lipzen A."/>
            <person name="Amirebrahimi M."/>
            <person name="Yan J."/>
            <person name="Adam C."/>
            <person name="Keymanesh K."/>
            <person name="Ng V."/>
            <person name="Louie K."/>
            <person name="Northen T."/>
            <person name="Drula E."/>
            <person name="Henrissat B."/>
            <person name="Hsieh H.M."/>
            <person name="Youens-Clark K."/>
            <person name="Lutzoni F."/>
            <person name="Miadlikowska J."/>
            <person name="Eastwood D.C."/>
            <person name="Hamelin R.C."/>
            <person name="Grigoriev I.V."/>
            <person name="U'Ren J.M."/>
        </authorList>
    </citation>
    <scope>NUCLEOTIDE SEQUENCE [LARGE SCALE GENOMIC DNA]</scope>
    <source>
        <strain evidence="1 2">ER1909</strain>
    </source>
</reference>